<dbReference type="Pfam" id="PF07787">
    <property type="entry name" value="TMEM43"/>
    <property type="match status" value="1"/>
</dbReference>
<evidence type="ECO:0000256" key="5">
    <source>
        <dbReference type="ARBA" id="ARBA00022692"/>
    </source>
</evidence>
<evidence type="ECO:0000256" key="10">
    <source>
        <dbReference type="SAM" id="Phobius"/>
    </source>
</evidence>
<evidence type="ECO:0000256" key="7">
    <source>
        <dbReference type="ARBA" id="ARBA00022989"/>
    </source>
</evidence>
<accession>A0ABN8IW42</accession>
<keyword evidence="7 10" id="KW-1133">Transmembrane helix</keyword>
<dbReference type="Proteomes" id="UP000837857">
    <property type="component" value="Chromosome 5"/>
</dbReference>
<dbReference type="EMBL" id="OW152817">
    <property type="protein sequence ID" value="CAH2068552.1"/>
    <property type="molecule type" value="Genomic_DNA"/>
</dbReference>
<reference evidence="11" key="1">
    <citation type="submission" date="2022-03" db="EMBL/GenBank/DDBJ databases">
        <authorList>
            <person name="Martin H S."/>
        </authorList>
    </citation>
    <scope>NUCLEOTIDE SEQUENCE</scope>
</reference>
<evidence type="ECO:0000256" key="6">
    <source>
        <dbReference type="ARBA" id="ARBA00022824"/>
    </source>
</evidence>
<keyword evidence="12" id="KW-1185">Reference proteome</keyword>
<feature type="non-terminal residue" evidence="11">
    <location>
        <position position="1"/>
    </location>
</feature>
<evidence type="ECO:0000256" key="2">
    <source>
        <dbReference type="ARBA" id="ARBA00004259"/>
    </source>
</evidence>
<keyword evidence="5 10" id="KW-0812">Transmembrane</keyword>
<sequence>MDWAGVSNQFKKTWITTLLSFVLFLGVTYFLLWAESQTIQSNLMLEELISNAESIDVHTSDDAARYEGRIVHIIGPLRILEPISEPDYNIQVQAVKLRKRVQMYQWIEESTDKENFLSEPGEESQKTYWYHKDWRDYIIDSSLFYIRPGHHNPTSIPIFSETHIAESVKIGWLYLGVDVKRKVNDYYEIWSDTRPERSDIKLHSGFYYHGASALEHEVGDLRIHFSYAGREDDIYTAVGVVEVGVLQPYSPANFPAADPISLLRKGSYSLKQIHELEKYDANVHTWKYRFLGLVQVFASAMTLHPDWVTLFLQCKWISSALRRSTRVWVNLVLAFSYTLFVMSIPWLIHKPTFGAMVLGGAVLPLLHYSTLVARHEPLNGAGYGWPGN</sequence>
<feature type="transmembrane region" description="Helical" evidence="10">
    <location>
        <begin position="327"/>
        <end position="348"/>
    </location>
</feature>
<evidence type="ECO:0000313" key="11">
    <source>
        <dbReference type="EMBL" id="CAH2068552.1"/>
    </source>
</evidence>
<comment type="similarity">
    <text evidence="4">Belongs to the TMEM43 family.</text>
</comment>
<evidence type="ECO:0000256" key="4">
    <source>
        <dbReference type="ARBA" id="ARBA00006627"/>
    </source>
</evidence>
<dbReference type="PANTHER" id="PTHR13416">
    <property type="match status" value="1"/>
</dbReference>
<keyword evidence="9" id="KW-0539">Nucleus</keyword>
<gene>
    <name evidence="11" type="ORF">IPOD504_LOCUS14410</name>
</gene>
<dbReference type="InterPro" id="IPR012430">
    <property type="entry name" value="TMEM43_fam"/>
</dbReference>
<comment type="subcellular location">
    <subcellularLocation>
        <location evidence="1">Endomembrane system</location>
        <topology evidence="1">Multi-pass membrane protein</topology>
    </subcellularLocation>
    <subcellularLocation>
        <location evidence="3">Endoplasmic reticulum membrane</location>
    </subcellularLocation>
    <subcellularLocation>
        <location evidence="2">Nucleus envelope</location>
    </subcellularLocation>
</comment>
<evidence type="ECO:0000313" key="12">
    <source>
        <dbReference type="Proteomes" id="UP000837857"/>
    </source>
</evidence>
<proteinExistence type="inferred from homology"/>
<name>A0ABN8IW42_9NEOP</name>
<evidence type="ECO:0000256" key="3">
    <source>
        <dbReference type="ARBA" id="ARBA00004586"/>
    </source>
</evidence>
<evidence type="ECO:0000256" key="1">
    <source>
        <dbReference type="ARBA" id="ARBA00004127"/>
    </source>
</evidence>
<organism evidence="11 12">
    <name type="scientific">Iphiclides podalirius</name>
    <name type="common">scarce swallowtail</name>
    <dbReference type="NCBI Taxonomy" id="110791"/>
    <lineage>
        <taxon>Eukaryota</taxon>
        <taxon>Metazoa</taxon>
        <taxon>Ecdysozoa</taxon>
        <taxon>Arthropoda</taxon>
        <taxon>Hexapoda</taxon>
        <taxon>Insecta</taxon>
        <taxon>Pterygota</taxon>
        <taxon>Neoptera</taxon>
        <taxon>Endopterygota</taxon>
        <taxon>Lepidoptera</taxon>
        <taxon>Glossata</taxon>
        <taxon>Ditrysia</taxon>
        <taxon>Papilionoidea</taxon>
        <taxon>Papilionidae</taxon>
        <taxon>Papilioninae</taxon>
        <taxon>Iphiclides</taxon>
    </lineage>
</organism>
<evidence type="ECO:0008006" key="13">
    <source>
        <dbReference type="Google" id="ProtNLM"/>
    </source>
</evidence>
<protein>
    <recommendedName>
        <fullName evidence="13">Transmembrane protein 43</fullName>
    </recommendedName>
</protein>
<keyword evidence="6" id="KW-0256">Endoplasmic reticulum</keyword>
<evidence type="ECO:0000256" key="8">
    <source>
        <dbReference type="ARBA" id="ARBA00023136"/>
    </source>
</evidence>
<dbReference type="PANTHER" id="PTHR13416:SF2">
    <property type="entry name" value="TRANSMEMBRANE PROTEIN 43"/>
    <property type="match status" value="1"/>
</dbReference>
<evidence type="ECO:0000256" key="9">
    <source>
        <dbReference type="ARBA" id="ARBA00023242"/>
    </source>
</evidence>
<keyword evidence="8 10" id="KW-0472">Membrane</keyword>
<feature type="transmembrane region" description="Helical" evidence="10">
    <location>
        <begin position="14"/>
        <end position="34"/>
    </location>
</feature>